<dbReference type="SUPFAM" id="SSF52047">
    <property type="entry name" value="RNI-like"/>
    <property type="match status" value="1"/>
</dbReference>
<accession>A0A8S0XZJ7</accession>
<keyword evidence="2" id="KW-1185">Reference proteome</keyword>
<proteinExistence type="predicted"/>
<reference evidence="1 2" key="1">
    <citation type="submission" date="2020-01" db="EMBL/GenBank/DDBJ databases">
        <authorList>
            <person name="Gupta K D."/>
        </authorList>
    </citation>
    <scope>NUCLEOTIDE SEQUENCE [LARGE SCALE GENOMIC DNA]</scope>
</reference>
<protein>
    <submittedName>
        <fullName evidence="1">Uncharacterized protein</fullName>
    </submittedName>
</protein>
<dbReference type="Proteomes" id="UP000467700">
    <property type="component" value="Unassembled WGS sequence"/>
</dbReference>
<dbReference type="AlphaFoldDB" id="A0A8S0XZJ7"/>
<evidence type="ECO:0000313" key="1">
    <source>
        <dbReference type="EMBL" id="CAA7269781.1"/>
    </source>
</evidence>
<dbReference type="Gene3D" id="3.80.10.10">
    <property type="entry name" value="Ribonuclease Inhibitor"/>
    <property type="match status" value="1"/>
</dbReference>
<dbReference type="InterPro" id="IPR032675">
    <property type="entry name" value="LRR_dom_sf"/>
</dbReference>
<name>A0A8S0XZJ7_CYCAE</name>
<evidence type="ECO:0000313" key="2">
    <source>
        <dbReference type="Proteomes" id="UP000467700"/>
    </source>
</evidence>
<dbReference type="EMBL" id="CACVBS010000080">
    <property type="protein sequence ID" value="CAA7269781.1"/>
    <property type="molecule type" value="Genomic_DNA"/>
</dbReference>
<gene>
    <name evidence="1" type="ORF">AAE3_LOCUS12066</name>
</gene>
<comment type="caution">
    <text evidence="1">The sequence shown here is derived from an EMBL/GenBank/DDBJ whole genome shotgun (WGS) entry which is preliminary data.</text>
</comment>
<sequence length="300" mass="34175">MSAECKWLNHLCRTLTPNTFSQLTSLDLYISRKVTNCILSSTNIFALSPLRFYHFKSDWLVDLKQSLHLDDTNHDRMARVQIWHNFLTRCTNLRVALISYNVYRDQPLPDDTVWMPPSQDGFRPLIHLTKLAIRTNLHGSASTLLRDLNLPALKMLMLDADGLSRFSLLPAGVAFVPTIIRDMAYFPQLTALCLARVAINDEDLFSPLCLTTELRTLSILKTAVRLIPGMNPASYKSQVLSEDSSGLISFLTINERTFNNEGHLPPLPHLRSIVLFYAIETFGDHVPYIAYARLAHSRYR</sequence>
<organism evidence="1 2">
    <name type="scientific">Cyclocybe aegerita</name>
    <name type="common">Black poplar mushroom</name>
    <name type="synonym">Agrocybe aegerita</name>
    <dbReference type="NCBI Taxonomy" id="1973307"/>
    <lineage>
        <taxon>Eukaryota</taxon>
        <taxon>Fungi</taxon>
        <taxon>Dikarya</taxon>
        <taxon>Basidiomycota</taxon>
        <taxon>Agaricomycotina</taxon>
        <taxon>Agaricomycetes</taxon>
        <taxon>Agaricomycetidae</taxon>
        <taxon>Agaricales</taxon>
        <taxon>Agaricineae</taxon>
        <taxon>Bolbitiaceae</taxon>
        <taxon>Cyclocybe</taxon>
    </lineage>
</organism>